<protein>
    <recommendedName>
        <fullName evidence="3">Tetratricopeptide repeat protein</fullName>
    </recommendedName>
</protein>
<organism evidence="1 2">
    <name type="scientific">Lacibacter luteus</name>
    <dbReference type="NCBI Taxonomy" id="2508719"/>
    <lineage>
        <taxon>Bacteria</taxon>
        <taxon>Pseudomonadati</taxon>
        <taxon>Bacteroidota</taxon>
        <taxon>Chitinophagia</taxon>
        <taxon>Chitinophagales</taxon>
        <taxon>Chitinophagaceae</taxon>
        <taxon>Lacibacter</taxon>
    </lineage>
</organism>
<evidence type="ECO:0008006" key="3">
    <source>
        <dbReference type="Google" id="ProtNLM"/>
    </source>
</evidence>
<name>A0A4Q1CKP9_9BACT</name>
<gene>
    <name evidence="1" type="ORF">ESA94_00495</name>
</gene>
<dbReference type="Proteomes" id="UP000290204">
    <property type="component" value="Unassembled WGS sequence"/>
</dbReference>
<keyword evidence="2" id="KW-1185">Reference proteome</keyword>
<proteinExistence type="predicted"/>
<dbReference type="AlphaFoldDB" id="A0A4Q1CKP9"/>
<comment type="caution">
    <text evidence="1">The sequence shown here is derived from an EMBL/GenBank/DDBJ whole genome shotgun (WGS) entry which is preliminary data.</text>
</comment>
<evidence type="ECO:0000313" key="1">
    <source>
        <dbReference type="EMBL" id="RXK61533.1"/>
    </source>
</evidence>
<evidence type="ECO:0000313" key="2">
    <source>
        <dbReference type="Proteomes" id="UP000290204"/>
    </source>
</evidence>
<dbReference type="EMBL" id="SDHW01000001">
    <property type="protein sequence ID" value="RXK61533.1"/>
    <property type="molecule type" value="Genomic_DNA"/>
</dbReference>
<reference evidence="1 2" key="1">
    <citation type="submission" date="2019-01" db="EMBL/GenBank/DDBJ databases">
        <title>Lacibacter sp. strain TTM-7.</title>
        <authorList>
            <person name="Chen W.-M."/>
        </authorList>
    </citation>
    <scope>NUCLEOTIDE SEQUENCE [LARGE SCALE GENOMIC DNA]</scope>
    <source>
        <strain evidence="1 2">TTM-7</strain>
    </source>
</reference>
<dbReference type="OrthoDB" id="594666at2"/>
<dbReference type="RefSeq" id="WP_129128906.1">
    <property type="nucleotide sequence ID" value="NZ_SDHW01000001.1"/>
</dbReference>
<sequence length="334" mass="37106">MMNADAFNRLLQQPSLLKETSLAELEQLAYEYPWFSTAHLLVAAKKQQNNVADTEQQLQKAVAYTAKPLWLTNRYKLFSNALAGKTAVAEKETVIADENDAAIDAMVLVEAEDTREKVEFAEDETAYDAAVVLDAEAEIETAKLLEDAEAEAAAEAMIAADAEREVADFIEKTDAELAADAAIESADAQDAMQESINKIITATPAPAAQPLEPVFTFEPFHTVDYFASQGIKLTEDRLGNDVLGNQVKSFTQWLRSMKKIYVEEKKQLDSNEEERVVTKATESNQQEDVITETMAEVLAKQGRKAQAIDLYSKLSLLHPEKSVYFASRIEELKQ</sequence>
<accession>A0A4Q1CKP9</accession>